<gene>
    <name evidence="2" type="ORF">GCM10009665_23100</name>
</gene>
<feature type="region of interest" description="Disordered" evidence="1">
    <location>
        <begin position="37"/>
        <end position="59"/>
    </location>
</feature>
<protein>
    <submittedName>
        <fullName evidence="2">Uncharacterized protein</fullName>
    </submittedName>
</protein>
<evidence type="ECO:0000313" key="3">
    <source>
        <dbReference type="Proteomes" id="UP001500037"/>
    </source>
</evidence>
<dbReference type="Proteomes" id="UP001500037">
    <property type="component" value="Unassembled WGS sequence"/>
</dbReference>
<name>A0ABN1W5D0_9ACTN</name>
<reference evidence="2 3" key="1">
    <citation type="journal article" date="2019" name="Int. J. Syst. Evol. Microbiol.">
        <title>The Global Catalogue of Microorganisms (GCM) 10K type strain sequencing project: providing services to taxonomists for standard genome sequencing and annotation.</title>
        <authorList>
            <consortium name="The Broad Institute Genomics Platform"/>
            <consortium name="The Broad Institute Genome Sequencing Center for Infectious Disease"/>
            <person name="Wu L."/>
            <person name="Ma J."/>
        </authorList>
    </citation>
    <scope>NUCLEOTIDE SEQUENCE [LARGE SCALE GENOMIC DNA]</scope>
    <source>
        <strain evidence="2 3">JCM 13004</strain>
    </source>
</reference>
<accession>A0ABN1W5D0</accession>
<keyword evidence="3" id="KW-1185">Reference proteome</keyword>
<proteinExistence type="predicted"/>
<dbReference type="EMBL" id="BAAALF010000030">
    <property type="protein sequence ID" value="GAA1232235.1"/>
    <property type="molecule type" value="Genomic_DNA"/>
</dbReference>
<organism evidence="2 3">
    <name type="scientific">Kitasatospora nipponensis</name>
    <dbReference type="NCBI Taxonomy" id="258049"/>
    <lineage>
        <taxon>Bacteria</taxon>
        <taxon>Bacillati</taxon>
        <taxon>Actinomycetota</taxon>
        <taxon>Actinomycetes</taxon>
        <taxon>Kitasatosporales</taxon>
        <taxon>Streptomycetaceae</taxon>
        <taxon>Kitasatospora</taxon>
    </lineage>
</organism>
<evidence type="ECO:0000313" key="2">
    <source>
        <dbReference type="EMBL" id="GAA1232235.1"/>
    </source>
</evidence>
<sequence>MTPWWVPGPAPGGASVIVSASGTASADSLTGVGTDYVSSDLRDRGSGSSPSAAQPTDGGSYSWSCCYGPGHDALDVTCPSLYLANLVRDGLTVGKLLCSPPWYSQVDGHIPWGIGQLAPAMPASRNRLQAQPVINPWEVLHQSPRTTTATHGNE</sequence>
<comment type="caution">
    <text evidence="2">The sequence shown here is derived from an EMBL/GenBank/DDBJ whole genome shotgun (WGS) entry which is preliminary data.</text>
</comment>
<evidence type="ECO:0000256" key="1">
    <source>
        <dbReference type="SAM" id="MobiDB-lite"/>
    </source>
</evidence>